<sequence length="64" mass="7147">MSQQQNAQCTHFHQGGASSVGKVKLVLQQFLSISIALQILGPEERPAPLYEAPAFEQIRIRKRT</sequence>
<name>A0A154VY87_9PROT</name>
<evidence type="ECO:0000313" key="2">
    <source>
        <dbReference type="Proteomes" id="UP000076400"/>
    </source>
</evidence>
<comment type="caution">
    <text evidence="1">The sequence shown here is derived from an EMBL/GenBank/DDBJ whole genome shotgun (WGS) entry which is preliminary data.</text>
</comment>
<evidence type="ECO:0000313" key="1">
    <source>
        <dbReference type="EMBL" id="KZD06210.1"/>
    </source>
</evidence>
<dbReference type="AlphaFoldDB" id="A0A154VY87"/>
<dbReference type="Proteomes" id="UP000076400">
    <property type="component" value="Unassembled WGS sequence"/>
</dbReference>
<organism evidence="1 2">
    <name type="scientific">Oceanibaculum pacificum</name>
    <dbReference type="NCBI Taxonomy" id="580166"/>
    <lineage>
        <taxon>Bacteria</taxon>
        <taxon>Pseudomonadati</taxon>
        <taxon>Pseudomonadota</taxon>
        <taxon>Alphaproteobacteria</taxon>
        <taxon>Rhodospirillales</taxon>
        <taxon>Oceanibaculaceae</taxon>
        <taxon>Oceanibaculum</taxon>
    </lineage>
</organism>
<accession>A0A154VY87</accession>
<protein>
    <submittedName>
        <fullName evidence="1">Uncharacterized protein</fullName>
    </submittedName>
</protein>
<dbReference type="EMBL" id="LPXN01000125">
    <property type="protein sequence ID" value="KZD06210.1"/>
    <property type="molecule type" value="Genomic_DNA"/>
</dbReference>
<keyword evidence="2" id="KW-1185">Reference proteome</keyword>
<proteinExistence type="predicted"/>
<gene>
    <name evidence="1" type="ORF">AUP43_11235</name>
</gene>
<reference evidence="1 2" key="1">
    <citation type="submission" date="2015-12" db="EMBL/GenBank/DDBJ databases">
        <title>Genome sequence of Oceanibaculum pacificum MCCC 1A02656.</title>
        <authorList>
            <person name="Lu L."/>
            <person name="Lai Q."/>
            <person name="Shao Z."/>
            <person name="Qian P."/>
        </authorList>
    </citation>
    <scope>NUCLEOTIDE SEQUENCE [LARGE SCALE GENOMIC DNA]</scope>
    <source>
        <strain evidence="1 2">MCCC 1A02656</strain>
    </source>
</reference>